<feature type="signal peptide" evidence="2">
    <location>
        <begin position="1"/>
        <end position="15"/>
    </location>
</feature>
<keyword evidence="1" id="KW-1133">Transmembrane helix</keyword>
<evidence type="ECO:0000256" key="1">
    <source>
        <dbReference type="SAM" id="Phobius"/>
    </source>
</evidence>
<dbReference type="Gene3D" id="1.20.120.1770">
    <property type="match status" value="1"/>
</dbReference>
<keyword evidence="1" id="KW-0472">Membrane</keyword>
<name>A0AAV5EH74_ELECO</name>
<accession>A0AAV5EH74</accession>
<protein>
    <submittedName>
        <fullName evidence="3">Uncharacterized protein</fullName>
    </submittedName>
</protein>
<evidence type="ECO:0000313" key="4">
    <source>
        <dbReference type="Proteomes" id="UP001054889"/>
    </source>
</evidence>
<reference evidence="3" key="1">
    <citation type="journal article" date="2018" name="DNA Res.">
        <title>Multiple hybrid de novo genome assembly of finger millet, an orphan allotetraploid crop.</title>
        <authorList>
            <person name="Hatakeyama M."/>
            <person name="Aluri S."/>
            <person name="Balachadran M.T."/>
            <person name="Sivarajan S.R."/>
            <person name="Patrignani A."/>
            <person name="Gruter S."/>
            <person name="Poveda L."/>
            <person name="Shimizu-Inatsugi R."/>
            <person name="Baeten J."/>
            <person name="Francoijs K.J."/>
            <person name="Nataraja K.N."/>
            <person name="Reddy Y.A.N."/>
            <person name="Phadnis S."/>
            <person name="Ravikumar R.L."/>
            <person name="Schlapbach R."/>
            <person name="Sreeman S.M."/>
            <person name="Shimizu K.K."/>
        </authorList>
    </citation>
    <scope>NUCLEOTIDE SEQUENCE</scope>
</reference>
<keyword evidence="4" id="KW-1185">Reference proteome</keyword>
<dbReference type="Proteomes" id="UP001054889">
    <property type="component" value="Unassembled WGS sequence"/>
</dbReference>
<keyword evidence="1" id="KW-0812">Transmembrane</keyword>
<feature type="chain" id="PRO_5043708393" evidence="2">
    <location>
        <begin position="16"/>
        <end position="117"/>
    </location>
</feature>
<sequence>MSLGSIVLIFPLSITVDIRIRCVLLPWCCSKCEEGRSSLAHTVWALRLHFSSGYRRAWLFEKLTFLQSSGLDKYGTEAFLVNFTALVVVLFGASVVVAAIAPARLEEPQGYTPLPED</sequence>
<evidence type="ECO:0000313" key="3">
    <source>
        <dbReference type="EMBL" id="GJN21698.1"/>
    </source>
</evidence>
<proteinExistence type="predicted"/>
<dbReference type="EMBL" id="BQKI01000075">
    <property type="protein sequence ID" value="GJN21698.1"/>
    <property type="molecule type" value="Genomic_DNA"/>
</dbReference>
<gene>
    <name evidence="3" type="primary">gb09201</name>
    <name evidence="3" type="ORF">PR202_gb09201</name>
</gene>
<comment type="caution">
    <text evidence="3">The sequence shown here is derived from an EMBL/GenBank/DDBJ whole genome shotgun (WGS) entry which is preliminary data.</text>
</comment>
<dbReference type="AlphaFoldDB" id="A0AAV5EH74"/>
<keyword evidence="2" id="KW-0732">Signal</keyword>
<reference evidence="3" key="2">
    <citation type="submission" date="2021-12" db="EMBL/GenBank/DDBJ databases">
        <title>Resequencing data analysis of finger millet.</title>
        <authorList>
            <person name="Hatakeyama M."/>
            <person name="Aluri S."/>
            <person name="Balachadran M.T."/>
            <person name="Sivarajan S.R."/>
            <person name="Poveda L."/>
            <person name="Shimizu-Inatsugi R."/>
            <person name="Schlapbach R."/>
            <person name="Sreeman S.M."/>
            <person name="Shimizu K.K."/>
        </authorList>
    </citation>
    <scope>NUCLEOTIDE SEQUENCE</scope>
</reference>
<feature type="transmembrane region" description="Helical" evidence="1">
    <location>
        <begin position="79"/>
        <end position="101"/>
    </location>
</feature>
<organism evidence="3 4">
    <name type="scientific">Eleusine coracana subsp. coracana</name>
    <dbReference type="NCBI Taxonomy" id="191504"/>
    <lineage>
        <taxon>Eukaryota</taxon>
        <taxon>Viridiplantae</taxon>
        <taxon>Streptophyta</taxon>
        <taxon>Embryophyta</taxon>
        <taxon>Tracheophyta</taxon>
        <taxon>Spermatophyta</taxon>
        <taxon>Magnoliopsida</taxon>
        <taxon>Liliopsida</taxon>
        <taxon>Poales</taxon>
        <taxon>Poaceae</taxon>
        <taxon>PACMAD clade</taxon>
        <taxon>Chloridoideae</taxon>
        <taxon>Cynodonteae</taxon>
        <taxon>Eleusininae</taxon>
        <taxon>Eleusine</taxon>
    </lineage>
</organism>
<evidence type="ECO:0000256" key="2">
    <source>
        <dbReference type="SAM" id="SignalP"/>
    </source>
</evidence>